<evidence type="ECO:0000313" key="1">
    <source>
        <dbReference type="EMBL" id="MBB5252524.1"/>
    </source>
</evidence>
<dbReference type="Proteomes" id="UP000582213">
    <property type="component" value="Unassembled WGS sequence"/>
</dbReference>
<organism evidence="2 3">
    <name type="scientific">Sulfurisphaera ohwakuensis</name>
    <dbReference type="NCBI Taxonomy" id="69656"/>
    <lineage>
        <taxon>Archaea</taxon>
        <taxon>Thermoproteota</taxon>
        <taxon>Thermoprotei</taxon>
        <taxon>Sulfolobales</taxon>
        <taxon>Sulfolobaceae</taxon>
        <taxon>Sulfurisphaera</taxon>
    </lineage>
</organism>
<reference evidence="1 4" key="2">
    <citation type="submission" date="2020-08" db="EMBL/GenBank/DDBJ databases">
        <title>Genomic Encyclopedia of Type Strains, Phase IV (KMG-IV): sequencing the most valuable type-strain genomes for metagenomic binning, comparative biology and taxonomic classification.</title>
        <authorList>
            <person name="Goeker M."/>
        </authorList>
    </citation>
    <scope>NUCLEOTIDE SEQUENCE [LARGE SCALE GENOMIC DNA]</scope>
    <source>
        <strain evidence="1 4">DSM 12421</strain>
    </source>
</reference>
<evidence type="ECO:0000313" key="2">
    <source>
        <dbReference type="EMBL" id="QGR17031.1"/>
    </source>
</evidence>
<dbReference type="EMBL" id="JACHFY010000001">
    <property type="protein sequence ID" value="MBB5252524.1"/>
    <property type="molecule type" value="Genomic_DNA"/>
</dbReference>
<evidence type="ECO:0000313" key="3">
    <source>
        <dbReference type="Proteomes" id="UP000427373"/>
    </source>
</evidence>
<dbReference type="EMBL" id="CP045484">
    <property type="protein sequence ID" value="QGR17031.1"/>
    <property type="molecule type" value="Genomic_DNA"/>
</dbReference>
<dbReference type="OrthoDB" id="42865at2157"/>
<protein>
    <submittedName>
        <fullName evidence="2">Uncharacterized protein</fullName>
    </submittedName>
</protein>
<name>A0A650CGL5_SULOH</name>
<evidence type="ECO:0000313" key="4">
    <source>
        <dbReference type="Proteomes" id="UP000582213"/>
    </source>
</evidence>
<gene>
    <name evidence="2" type="ORF">D1869_07435</name>
    <name evidence="1" type="ORF">HNQ62_000242</name>
</gene>
<accession>A0A650CGL5</accession>
<reference evidence="2 3" key="1">
    <citation type="submission" date="2019-10" db="EMBL/GenBank/DDBJ databases">
        <title>Genome Sequences from Six Type Strain Members of the Archaeal Family Sulfolobaceae: Acidianus ambivalens, Acidianus infernus, Metallosphaera prunae, Stygiolobus azoricus, Sulfolobus metallicus, and Sulfurisphaera ohwakuensis.</title>
        <authorList>
            <person name="Counts J.A."/>
            <person name="Kelly R.M."/>
        </authorList>
    </citation>
    <scope>NUCLEOTIDE SEQUENCE [LARGE SCALE GENOMIC DNA]</scope>
    <source>
        <strain evidence="2 3">TA-1</strain>
    </source>
</reference>
<dbReference type="AlphaFoldDB" id="A0A650CGL5"/>
<sequence>MKAEELIDIIKWEGFREALFYGLSECEELGKEFIGITLDNGDGIILRVNPYENEILYILLYSNKKYSNNDLRLIGIFKPEENGNTYFIYQITNLRNFINMFGNDIKVIYVEVIRDALEDFLYTAMA</sequence>
<dbReference type="GeneID" id="1459286"/>
<dbReference type="RefSeq" id="WP_010979306.1">
    <property type="nucleotide sequence ID" value="NZ_AP031374.1"/>
</dbReference>
<keyword evidence="3" id="KW-1185">Reference proteome</keyword>
<proteinExistence type="predicted"/>
<dbReference type="Proteomes" id="UP000427373">
    <property type="component" value="Chromosome"/>
</dbReference>
<dbReference type="KEGG" id="soh:D1869_07435"/>